<feature type="transmembrane region" description="Helical" evidence="1">
    <location>
        <begin position="88"/>
        <end position="105"/>
    </location>
</feature>
<organism evidence="3 4">
    <name type="scientific">Periconia macrospinosa</name>
    <dbReference type="NCBI Taxonomy" id="97972"/>
    <lineage>
        <taxon>Eukaryota</taxon>
        <taxon>Fungi</taxon>
        <taxon>Dikarya</taxon>
        <taxon>Ascomycota</taxon>
        <taxon>Pezizomycotina</taxon>
        <taxon>Dothideomycetes</taxon>
        <taxon>Pleosporomycetidae</taxon>
        <taxon>Pleosporales</taxon>
        <taxon>Massarineae</taxon>
        <taxon>Periconiaceae</taxon>
        <taxon>Periconia</taxon>
    </lineage>
</organism>
<dbReference type="AlphaFoldDB" id="A0A2V1D2U8"/>
<reference evidence="3 4" key="1">
    <citation type="journal article" date="2018" name="Sci. Rep.">
        <title>Comparative genomics provides insights into the lifestyle and reveals functional heterogeneity of dark septate endophytic fungi.</title>
        <authorList>
            <person name="Knapp D.G."/>
            <person name="Nemeth J.B."/>
            <person name="Barry K."/>
            <person name="Hainaut M."/>
            <person name="Henrissat B."/>
            <person name="Johnson J."/>
            <person name="Kuo A."/>
            <person name="Lim J.H.P."/>
            <person name="Lipzen A."/>
            <person name="Nolan M."/>
            <person name="Ohm R.A."/>
            <person name="Tamas L."/>
            <person name="Grigoriev I.V."/>
            <person name="Spatafora J.W."/>
            <person name="Nagy L.G."/>
            <person name="Kovacs G.M."/>
        </authorList>
    </citation>
    <scope>NUCLEOTIDE SEQUENCE [LARGE SCALE GENOMIC DNA]</scope>
    <source>
        <strain evidence="3 4">DSE2036</strain>
    </source>
</reference>
<feature type="transmembrane region" description="Helical" evidence="1">
    <location>
        <begin position="125"/>
        <end position="145"/>
    </location>
</feature>
<dbReference type="EMBL" id="KZ805691">
    <property type="protein sequence ID" value="PVH92360.1"/>
    <property type="molecule type" value="Genomic_DNA"/>
</dbReference>
<feature type="transmembrane region" description="Helical" evidence="1">
    <location>
        <begin position="57"/>
        <end position="76"/>
    </location>
</feature>
<accession>A0A2V1D2U8</accession>
<dbReference type="PANTHER" id="PTHR37019">
    <property type="entry name" value="CHROMOSOME 1, WHOLE GENOME SHOTGUN SEQUENCE"/>
    <property type="match status" value="1"/>
</dbReference>
<evidence type="ECO:0000259" key="2">
    <source>
        <dbReference type="Pfam" id="PF24803"/>
    </source>
</evidence>
<feature type="transmembrane region" description="Helical" evidence="1">
    <location>
        <begin position="12"/>
        <end position="31"/>
    </location>
</feature>
<dbReference type="InterPro" id="IPR056121">
    <property type="entry name" value="DUF7704"/>
</dbReference>
<dbReference type="Pfam" id="PF24803">
    <property type="entry name" value="DUF7704"/>
    <property type="match status" value="1"/>
</dbReference>
<feature type="domain" description="DUF7704" evidence="2">
    <location>
        <begin position="5"/>
        <end position="143"/>
    </location>
</feature>
<gene>
    <name evidence="3" type="ORF">DM02DRAFT_619988</name>
</gene>
<evidence type="ECO:0000313" key="3">
    <source>
        <dbReference type="EMBL" id="PVH92360.1"/>
    </source>
</evidence>
<dbReference type="PANTHER" id="PTHR37019:SF1">
    <property type="entry name" value="EXPERA DOMAIN-CONTAINING PROTEIN"/>
    <property type="match status" value="1"/>
</dbReference>
<proteinExistence type="predicted"/>
<protein>
    <recommendedName>
        <fullName evidence="2">DUF7704 domain-containing protein</fullName>
    </recommendedName>
</protein>
<name>A0A2V1D2U8_9PLEO</name>
<dbReference type="Proteomes" id="UP000244855">
    <property type="component" value="Unassembled WGS sequence"/>
</dbReference>
<evidence type="ECO:0000256" key="1">
    <source>
        <dbReference type="SAM" id="Phobius"/>
    </source>
</evidence>
<evidence type="ECO:0000313" key="4">
    <source>
        <dbReference type="Proteomes" id="UP000244855"/>
    </source>
</evidence>
<keyword evidence="1" id="KW-1133">Transmembrane helix</keyword>
<keyword evidence="4" id="KW-1185">Reference proteome</keyword>
<sequence>MTTNRVPGFYKIFFTSVDPIIALSAAITNFVSQDFLVNSLVPRTLRNEDDVNPQYKFIFQQAGGAMLACAVLSGGLLRATNDLKVWKYVQMAILLMDFAALYSFWDALRLQSRLWTAWRSEDWGTVGLTLFITLTRIAFLAEMGFKKVRTGKLNAS</sequence>
<keyword evidence="1" id="KW-0812">Transmembrane</keyword>
<keyword evidence="1" id="KW-0472">Membrane</keyword>
<dbReference type="OrthoDB" id="5313995at2759"/>